<feature type="domain" description="GGDEF" evidence="3">
    <location>
        <begin position="1569"/>
        <end position="1705"/>
    </location>
</feature>
<dbReference type="Gene3D" id="3.40.50.300">
    <property type="entry name" value="P-loop containing nucleotide triphosphate hydrolases"/>
    <property type="match status" value="1"/>
</dbReference>
<evidence type="ECO:0000313" key="5">
    <source>
        <dbReference type="Proteomes" id="UP000534388"/>
    </source>
</evidence>
<dbReference type="Pfam" id="PF00990">
    <property type="entry name" value="GGDEF"/>
    <property type="match status" value="1"/>
</dbReference>
<protein>
    <submittedName>
        <fullName evidence="4">Diguanylate cyclase</fullName>
    </submittedName>
</protein>
<dbReference type="SUPFAM" id="SSF55781">
    <property type="entry name" value="GAF domain-like"/>
    <property type="match status" value="1"/>
</dbReference>
<dbReference type="InterPro" id="IPR041664">
    <property type="entry name" value="AAA_16"/>
</dbReference>
<dbReference type="InterPro" id="IPR003018">
    <property type="entry name" value="GAF"/>
</dbReference>
<dbReference type="Proteomes" id="UP000534388">
    <property type="component" value="Unassembled WGS sequence"/>
</dbReference>
<dbReference type="GO" id="GO:0004672">
    <property type="term" value="F:protein kinase activity"/>
    <property type="evidence" value="ECO:0007669"/>
    <property type="project" value="InterPro"/>
</dbReference>
<dbReference type="InterPro" id="IPR000719">
    <property type="entry name" value="Prot_kinase_dom"/>
</dbReference>
<dbReference type="RefSeq" id="WP_182159886.1">
    <property type="nucleotide sequence ID" value="NZ_JACEZT010000001.1"/>
</dbReference>
<dbReference type="GO" id="GO:0016020">
    <property type="term" value="C:membrane"/>
    <property type="evidence" value="ECO:0007669"/>
    <property type="project" value="UniProtKB-SubCell"/>
</dbReference>
<dbReference type="PANTHER" id="PTHR43642:SF1">
    <property type="entry name" value="HYBRID SIGNAL TRANSDUCTION HISTIDINE KINASE G"/>
    <property type="match status" value="1"/>
</dbReference>
<dbReference type="Gene3D" id="3.30.200.20">
    <property type="entry name" value="Phosphorylase Kinase, domain 1"/>
    <property type="match status" value="1"/>
</dbReference>
<dbReference type="SUPFAM" id="SSF55073">
    <property type="entry name" value="Nucleotide cyclase"/>
    <property type="match status" value="1"/>
</dbReference>
<dbReference type="CDD" id="cd14014">
    <property type="entry name" value="STKc_PknB_like"/>
    <property type="match status" value="1"/>
</dbReference>
<dbReference type="InterPro" id="IPR000160">
    <property type="entry name" value="GGDEF_dom"/>
</dbReference>
<dbReference type="GO" id="GO:0005524">
    <property type="term" value="F:ATP binding"/>
    <property type="evidence" value="ECO:0007669"/>
    <property type="project" value="InterPro"/>
</dbReference>
<evidence type="ECO:0000259" key="2">
    <source>
        <dbReference type="PROSITE" id="PS50011"/>
    </source>
</evidence>
<keyword evidence="5" id="KW-1185">Reference proteome</keyword>
<dbReference type="InterPro" id="IPR029016">
    <property type="entry name" value="GAF-like_dom_sf"/>
</dbReference>
<organism evidence="4 5">
    <name type="scientific">Rugamonas brunnea</name>
    <dbReference type="NCBI Taxonomy" id="2758569"/>
    <lineage>
        <taxon>Bacteria</taxon>
        <taxon>Pseudomonadati</taxon>
        <taxon>Pseudomonadota</taxon>
        <taxon>Betaproteobacteria</taxon>
        <taxon>Burkholderiales</taxon>
        <taxon>Oxalobacteraceae</taxon>
        <taxon>Telluria group</taxon>
        <taxon>Rugamonas</taxon>
    </lineage>
</organism>
<dbReference type="PROSITE" id="PS50011">
    <property type="entry name" value="PROTEIN_KINASE_DOM"/>
    <property type="match status" value="1"/>
</dbReference>
<dbReference type="SMART" id="SM00065">
    <property type="entry name" value="GAF"/>
    <property type="match status" value="1"/>
</dbReference>
<accession>A0A7W2EP11</accession>
<dbReference type="InterPro" id="IPR053159">
    <property type="entry name" value="Hybrid_Histidine_Kinase"/>
</dbReference>
<dbReference type="EMBL" id="JACEZT010000001">
    <property type="protein sequence ID" value="MBA5635946.1"/>
    <property type="molecule type" value="Genomic_DNA"/>
</dbReference>
<dbReference type="Pfam" id="PF01590">
    <property type="entry name" value="GAF"/>
    <property type="match status" value="1"/>
</dbReference>
<sequence>MSALFDYEIIEPLHASARSLVYRARSVAERAPLIVKIPNTDCPSHEEVSRFKREFALARRCAHPGVVRPLALAQQGGRWVMLQEDIGGTALSVLLRDRAAAGQPGLALDDFFAIALQLCAALDAVHGQGIIHNDITPSNIIWSGARRQLQLIDFGIAGELAQEVQGIVHPYALEGTLPYMAPERTGRMNRRVDYRADYYGLGATWYELVTGQPPFAGSDAMELVHSHIARLPDWSHPALAAAPPGLTAILRRLLEKNAEQRYQTLHALAIDLQACRAGAAGTGAGSGAGAGVDGLAGDGGYTMPLAGLADRHRPFNVAQRLYGRERETAALLAAFERTAGGASELLLVAGPAGSGKSAVVDEVQPAIVARCGCFLSGKFDQYRRDVPYAPLIQAFQELLRQLLSEPEQGLRRWAERLRGALGDSLGVLQELLPELALVAGPADPGAALAPDQAQARLDRAFHRFVQVFATAEHPLVLFLDDLQWADPPTLRLVELFLREREGGHMLLIGAYRDNEVAAAHPLTGVCERLQRQGARLTRLALSPLAEDDVAQLVADSLHVPLEAAAPLARLCQRKTGGNPFFLNQFLHAIHDAGQLHYQPAHDCWYWDLAVLEQAAYTDNVVELLVEKIRRLPAPAQQLLQLAAAVGNQFRLDTLAVLVDAAPAQAQQTLWPALQAGLIQPRDLRYKYLDADAAGTDISYRFLHDRVQQAAYALVPADARAALHLRIGRLLLRHADERRQEDEVFAIVEQYNAGRALVVEEGERLQLAQLNCRAGVKARRSAAFQATLEHMGIGLALLPDQPWLAHGALWLELQLGAAEAAYLCGQFERAEAIYPLLMAHAAPLEQVRCIAVQAHQYQLQGRLPDAIAVLRAGLALLDMPVPHDVAELSARSDALYAEIERLPQARDTQALLDAPELDDGPALAAMQMMQSMWMAAYYAGQQELSVHMMQSMTRLSMQKGISDFSSVAYVGHALMLALRTGDMDLAYRFGEMSLALARRRANLQTRTLTGLMFAALCNHWVRSLRSSDLLYDEAFGWALDIADYVQVGVVAAVRATDRLILGDYLPELKLAIAHDLLLMRANGQQAMADCCVAAAVQPIKCLMGQTATGASYDDDGFSEARFLQRYGDSKLFRAYFLQGKIRNAFLFDGPDAEALAGQLELVAQMMRGQAKVPDATFYAALIWVRALRRDPDRPDAPAIRARIAALQDNLARWAALAPPLFAARHNLVLAELARGEQDLALATRHYQRGLDAAAGNVPLQALGNELCGECWLEQGQARVATVYLTEALARYRQWGADGKASVLSARHGAALTGHALSGWAAPSTPGWNVPATPGWTTRGRAGANAELDLMTLLKAAQALSHEVGLANVLRRLMAIVCENSGAQVARLLLHEGDAWRLEVEAVDGATAVPQARAVDLEAASDPQFPLSLLRYVVRSGAEVIEDNLAASPRFAADPYVRQPGVRSVMCLPIRQAGRLDGMLYLENRLTEGTFTSARVEFLRILCAQAITGIANARLYDNLERRVAERTAQLEEANARLVALAVTDGLTGLANRRHFDDVLRNEWARARRAGQPLAVLMIDVDYFKRYNDRYGHQRGDDCLMRVAQVLRGGARRAADLVARYGGEEFAIVLPNTGPSEALEVGQALRAAVAQLAIAHEEAPGTIVTISVGVASAEGHAVADTDALLRLADAALYRAKHAGRDRVVCDGEPLGQVQPAQRQA</sequence>
<dbReference type="Gene3D" id="1.10.510.10">
    <property type="entry name" value="Transferase(Phosphotransferase) domain 1"/>
    <property type="match status" value="1"/>
</dbReference>
<dbReference type="InterPro" id="IPR027417">
    <property type="entry name" value="P-loop_NTPase"/>
</dbReference>
<gene>
    <name evidence="4" type="ORF">H3H37_02645</name>
</gene>
<dbReference type="PROSITE" id="PS50887">
    <property type="entry name" value="GGDEF"/>
    <property type="match status" value="1"/>
</dbReference>
<name>A0A7W2EP11_9BURK</name>
<reference evidence="4 5" key="1">
    <citation type="submission" date="2020-07" db="EMBL/GenBank/DDBJ databases">
        <title>Novel species isolated from subtropical streams in China.</title>
        <authorList>
            <person name="Lu H."/>
        </authorList>
    </citation>
    <scope>NUCLEOTIDE SEQUENCE [LARGE SCALE GENOMIC DNA]</scope>
    <source>
        <strain evidence="4 5">LX20W</strain>
    </source>
</reference>
<comment type="caution">
    <text evidence="4">The sequence shown here is derived from an EMBL/GenBank/DDBJ whole genome shotgun (WGS) entry which is preliminary data.</text>
</comment>
<feature type="domain" description="Protein kinase" evidence="2">
    <location>
        <begin position="7"/>
        <end position="274"/>
    </location>
</feature>
<dbReference type="SMART" id="SM00267">
    <property type="entry name" value="GGDEF"/>
    <property type="match status" value="1"/>
</dbReference>
<dbReference type="FunFam" id="3.30.70.270:FF:000001">
    <property type="entry name" value="Diguanylate cyclase domain protein"/>
    <property type="match status" value="1"/>
</dbReference>
<proteinExistence type="predicted"/>
<evidence type="ECO:0000259" key="3">
    <source>
        <dbReference type="PROSITE" id="PS50887"/>
    </source>
</evidence>
<dbReference type="NCBIfam" id="TIGR00254">
    <property type="entry name" value="GGDEF"/>
    <property type="match status" value="1"/>
</dbReference>
<dbReference type="CDD" id="cd01949">
    <property type="entry name" value="GGDEF"/>
    <property type="match status" value="1"/>
</dbReference>
<dbReference type="SUPFAM" id="SSF56112">
    <property type="entry name" value="Protein kinase-like (PK-like)"/>
    <property type="match status" value="1"/>
</dbReference>
<dbReference type="Pfam" id="PF00069">
    <property type="entry name" value="Pkinase"/>
    <property type="match status" value="1"/>
</dbReference>
<dbReference type="InterPro" id="IPR011009">
    <property type="entry name" value="Kinase-like_dom_sf"/>
</dbReference>
<dbReference type="InterPro" id="IPR029787">
    <property type="entry name" value="Nucleotide_cyclase"/>
</dbReference>
<evidence type="ECO:0000256" key="1">
    <source>
        <dbReference type="ARBA" id="ARBA00004167"/>
    </source>
</evidence>
<dbReference type="SUPFAM" id="SSF52540">
    <property type="entry name" value="P-loop containing nucleoside triphosphate hydrolases"/>
    <property type="match status" value="1"/>
</dbReference>
<dbReference type="PANTHER" id="PTHR43642">
    <property type="entry name" value="HYBRID SIGNAL TRANSDUCTION HISTIDINE KINASE G"/>
    <property type="match status" value="1"/>
</dbReference>
<dbReference type="Gene3D" id="3.30.450.40">
    <property type="match status" value="1"/>
</dbReference>
<dbReference type="Pfam" id="PF13191">
    <property type="entry name" value="AAA_16"/>
    <property type="match status" value="1"/>
</dbReference>
<dbReference type="InterPro" id="IPR043128">
    <property type="entry name" value="Rev_trsase/Diguanyl_cyclase"/>
</dbReference>
<evidence type="ECO:0000313" key="4">
    <source>
        <dbReference type="EMBL" id="MBA5635946.1"/>
    </source>
</evidence>
<dbReference type="Gene3D" id="3.30.70.270">
    <property type="match status" value="1"/>
</dbReference>
<comment type="subcellular location">
    <subcellularLocation>
        <location evidence="1">Membrane</location>
        <topology evidence="1">Single-pass membrane protein</topology>
    </subcellularLocation>
</comment>